<dbReference type="Proteomes" id="UP000053584">
    <property type="component" value="Unassembled WGS sequence"/>
</dbReference>
<feature type="non-terminal residue" evidence="1">
    <location>
        <position position="53"/>
    </location>
</feature>
<dbReference type="AlphaFoldDB" id="A0A093H2E8"/>
<feature type="non-terminal residue" evidence="1">
    <location>
        <position position="1"/>
    </location>
</feature>
<reference evidence="1 2" key="1">
    <citation type="submission" date="2014-04" db="EMBL/GenBank/DDBJ databases">
        <title>Genome evolution of avian class.</title>
        <authorList>
            <person name="Zhang G."/>
            <person name="Li C."/>
        </authorList>
    </citation>
    <scope>NUCLEOTIDE SEQUENCE [LARGE SCALE GENOMIC DNA]</scope>
    <source>
        <strain evidence="1">BGI_N308</strain>
    </source>
</reference>
<evidence type="ECO:0000313" key="2">
    <source>
        <dbReference type="Proteomes" id="UP000053584"/>
    </source>
</evidence>
<name>A0A093H2E8_STRCA</name>
<gene>
    <name evidence="1" type="ORF">N308_01053</name>
</gene>
<sequence>NGHKLKYRKFSLNIRKHFFTVRVIKHNRLPGETVDSPSLEIFKTQLDLALNNL</sequence>
<accession>A0A093H2E8</accession>
<organism evidence="1 2">
    <name type="scientific">Struthio camelus australis</name>
    <dbReference type="NCBI Taxonomy" id="441894"/>
    <lineage>
        <taxon>Eukaryota</taxon>
        <taxon>Metazoa</taxon>
        <taxon>Chordata</taxon>
        <taxon>Craniata</taxon>
        <taxon>Vertebrata</taxon>
        <taxon>Euteleostomi</taxon>
        <taxon>Archelosauria</taxon>
        <taxon>Archosauria</taxon>
        <taxon>Dinosauria</taxon>
        <taxon>Saurischia</taxon>
        <taxon>Theropoda</taxon>
        <taxon>Coelurosauria</taxon>
        <taxon>Aves</taxon>
        <taxon>Palaeognathae</taxon>
        <taxon>Struthioniformes</taxon>
        <taxon>Struthionidae</taxon>
        <taxon>Struthio</taxon>
    </lineage>
</organism>
<evidence type="ECO:0000313" key="1">
    <source>
        <dbReference type="EMBL" id="KFV75811.1"/>
    </source>
</evidence>
<keyword evidence="2" id="KW-1185">Reference proteome</keyword>
<protein>
    <submittedName>
        <fullName evidence="1">Uncharacterized protein</fullName>
    </submittedName>
</protein>
<proteinExistence type="predicted"/>
<dbReference type="EMBL" id="KL205873">
    <property type="protein sequence ID" value="KFV75811.1"/>
    <property type="molecule type" value="Genomic_DNA"/>
</dbReference>